<protein>
    <submittedName>
        <fullName evidence="2">Uncharacterized protein</fullName>
    </submittedName>
</protein>
<evidence type="ECO:0000256" key="1">
    <source>
        <dbReference type="SAM" id="MobiDB-lite"/>
    </source>
</evidence>
<evidence type="ECO:0000313" key="3">
    <source>
        <dbReference type="Proteomes" id="UP001190700"/>
    </source>
</evidence>
<evidence type="ECO:0000313" key="2">
    <source>
        <dbReference type="EMBL" id="KAK3250140.1"/>
    </source>
</evidence>
<name>A0AAE0CA32_9CHLO</name>
<dbReference type="AlphaFoldDB" id="A0AAE0CA32"/>
<accession>A0AAE0CA32</accession>
<proteinExistence type="predicted"/>
<dbReference type="PANTHER" id="PTHR34201">
    <property type="entry name" value="GLYCINE-RICH PROTEIN"/>
    <property type="match status" value="1"/>
</dbReference>
<gene>
    <name evidence="2" type="ORF">CYMTET_40470</name>
</gene>
<comment type="caution">
    <text evidence="2">The sequence shown here is derived from an EMBL/GenBank/DDBJ whole genome shotgun (WGS) entry which is preliminary data.</text>
</comment>
<dbReference type="PANTHER" id="PTHR34201:SF11">
    <property type="entry name" value="GLYCINE-RICH PROTEIN"/>
    <property type="match status" value="1"/>
</dbReference>
<dbReference type="EMBL" id="LGRX02026894">
    <property type="protein sequence ID" value="KAK3250140.1"/>
    <property type="molecule type" value="Genomic_DNA"/>
</dbReference>
<keyword evidence="3" id="KW-1185">Reference proteome</keyword>
<organism evidence="2 3">
    <name type="scientific">Cymbomonas tetramitiformis</name>
    <dbReference type="NCBI Taxonomy" id="36881"/>
    <lineage>
        <taxon>Eukaryota</taxon>
        <taxon>Viridiplantae</taxon>
        <taxon>Chlorophyta</taxon>
        <taxon>Pyramimonadophyceae</taxon>
        <taxon>Pyramimonadales</taxon>
        <taxon>Pyramimonadaceae</taxon>
        <taxon>Cymbomonas</taxon>
    </lineage>
</organism>
<dbReference type="Proteomes" id="UP001190700">
    <property type="component" value="Unassembled WGS sequence"/>
</dbReference>
<reference evidence="2 3" key="1">
    <citation type="journal article" date="2015" name="Genome Biol. Evol.">
        <title>Comparative Genomics of a Bacterivorous Green Alga Reveals Evolutionary Causalities and Consequences of Phago-Mixotrophic Mode of Nutrition.</title>
        <authorList>
            <person name="Burns J.A."/>
            <person name="Paasch A."/>
            <person name="Narechania A."/>
            <person name="Kim E."/>
        </authorList>
    </citation>
    <scope>NUCLEOTIDE SEQUENCE [LARGE SCALE GENOMIC DNA]</scope>
    <source>
        <strain evidence="2 3">PLY_AMNH</strain>
    </source>
</reference>
<feature type="region of interest" description="Disordered" evidence="1">
    <location>
        <begin position="1"/>
        <end position="20"/>
    </location>
</feature>
<sequence length="133" mass="13622">MSSARPSYDRSGTPLPLPSTDSLLEKVQIIRQQGLPEVRLKSDGPWWKAGKKLGPGGAVGIGCGAGFGLGIVGGLGVGPSGILSNLRLVFGAGAGCGAGIGYGYGAGIGQRWDQEYIQPGGNKHSKKFRTVVQ</sequence>
<dbReference type="InterPro" id="IPR053288">
    <property type="entry name" value="TGD_Bridge_Protein"/>
</dbReference>